<dbReference type="GO" id="GO:0016052">
    <property type="term" value="P:carbohydrate catabolic process"/>
    <property type="evidence" value="ECO:0007669"/>
    <property type="project" value="TreeGrafter"/>
</dbReference>
<reference evidence="2" key="1">
    <citation type="submission" date="2021-06" db="EMBL/GenBank/DDBJ databases">
        <title>Description of novel taxa of the family Lachnospiraceae.</title>
        <authorList>
            <person name="Chaplin A.V."/>
            <person name="Sokolova S.R."/>
            <person name="Pikina A.P."/>
            <person name="Korzhanova M."/>
            <person name="Belova V."/>
            <person name="Korostin D."/>
            <person name="Efimov B.A."/>
        </authorList>
    </citation>
    <scope>NUCLEOTIDE SEQUENCE</scope>
    <source>
        <strain evidence="2">ASD5720</strain>
    </source>
</reference>
<accession>A0A949NGT7</accession>
<dbReference type="Gene3D" id="1.10.101.10">
    <property type="entry name" value="PGBD-like superfamily/PGBD"/>
    <property type="match status" value="1"/>
</dbReference>
<comment type="caution">
    <text evidence="2">The sequence shown here is derived from an EMBL/GenBank/DDBJ whole genome shotgun (WGS) entry which is preliminary data.</text>
</comment>
<sequence>MYTGIDLSYHNGTVNFSGVRDAGYRYIILRAGYGKNNIDQAFERYAAACVNLDIPFGIYWFSYALDKEMARQEARFAIEAVRKYRSRCLIAYDLEYDSVRYARTNGVHIDRELATEMARVFCEEVTSAGYIPVLYSNKDYLKNYFDLDRIDAYLWYARYTSGLSDSEKLSCAIWQKSSSGKVPGIGGKVDVNEFYMDFEKDDPSQENTPAASQPPACNLHVLQFQKAANADGYRDMNGLPLSEDGLDGPKTRYVRKKIALKAKKSGMKISVGSSGELVKYWQRRTNEILGTSIKEDGLFGKETRSNTGALQVKLNLTKDYIAGYNSLSAVFYN</sequence>
<dbReference type="PANTHER" id="PTHR34135">
    <property type="entry name" value="LYSOZYME"/>
    <property type="match status" value="1"/>
</dbReference>
<protein>
    <submittedName>
        <fullName evidence="2">Glycoside hydrolase family 25 protein</fullName>
    </submittedName>
</protein>
<keyword evidence="2" id="KW-0378">Hydrolase</keyword>
<dbReference type="GO" id="GO:0003796">
    <property type="term" value="F:lysozyme activity"/>
    <property type="evidence" value="ECO:0007669"/>
    <property type="project" value="InterPro"/>
</dbReference>
<dbReference type="PANTHER" id="PTHR34135:SF2">
    <property type="entry name" value="LYSOZYME"/>
    <property type="match status" value="1"/>
</dbReference>
<organism evidence="2 3">
    <name type="scientific">Diplocloster agilis</name>
    <dbReference type="NCBI Taxonomy" id="2850323"/>
    <lineage>
        <taxon>Bacteria</taxon>
        <taxon>Bacillati</taxon>
        <taxon>Bacillota</taxon>
        <taxon>Clostridia</taxon>
        <taxon>Lachnospirales</taxon>
        <taxon>Lachnospiraceae</taxon>
        <taxon>Diplocloster</taxon>
    </lineage>
</organism>
<dbReference type="SUPFAM" id="SSF51445">
    <property type="entry name" value="(Trans)glycosidases"/>
    <property type="match status" value="1"/>
</dbReference>
<dbReference type="AlphaFoldDB" id="A0A949NGT7"/>
<dbReference type="InterPro" id="IPR002053">
    <property type="entry name" value="Glyco_hydro_25"/>
</dbReference>
<dbReference type="RefSeq" id="WP_238720289.1">
    <property type="nucleotide sequence ID" value="NZ_JAHQCW010000001.1"/>
</dbReference>
<keyword evidence="3" id="KW-1185">Reference proteome</keyword>
<evidence type="ECO:0000313" key="3">
    <source>
        <dbReference type="Proteomes" id="UP000712157"/>
    </source>
</evidence>
<comment type="similarity">
    <text evidence="1">Belongs to the glycosyl hydrolase 25 family.</text>
</comment>
<dbReference type="Gene3D" id="3.20.20.80">
    <property type="entry name" value="Glycosidases"/>
    <property type="match status" value="1"/>
</dbReference>
<dbReference type="EMBL" id="JAHQCW010000001">
    <property type="protein sequence ID" value="MBU9735075.1"/>
    <property type="molecule type" value="Genomic_DNA"/>
</dbReference>
<evidence type="ECO:0000313" key="2">
    <source>
        <dbReference type="EMBL" id="MBU9735075.1"/>
    </source>
</evidence>
<dbReference type="Proteomes" id="UP000712157">
    <property type="component" value="Unassembled WGS sequence"/>
</dbReference>
<evidence type="ECO:0000256" key="1">
    <source>
        <dbReference type="ARBA" id="ARBA00010646"/>
    </source>
</evidence>
<dbReference type="PROSITE" id="PS51904">
    <property type="entry name" value="GLYCOSYL_HYDROL_F25_2"/>
    <property type="match status" value="1"/>
</dbReference>
<dbReference type="InterPro" id="IPR036366">
    <property type="entry name" value="PGBDSf"/>
</dbReference>
<dbReference type="GO" id="GO:0009253">
    <property type="term" value="P:peptidoglycan catabolic process"/>
    <property type="evidence" value="ECO:0007669"/>
    <property type="project" value="InterPro"/>
</dbReference>
<gene>
    <name evidence="2" type="ORF">KTH89_00905</name>
</gene>
<proteinExistence type="inferred from homology"/>
<name>A0A949NGT7_9FIRM</name>
<dbReference type="Pfam" id="PF01183">
    <property type="entry name" value="Glyco_hydro_25"/>
    <property type="match status" value="1"/>
</dbReference>
<dbReference type="InterPro" id="IPR017853">
    <property type="entry name" value="GH"/>
</dbReference>
<dbReference type="CDD" id="cd06414">
    <property type="entry name" value="GH25_LytC-like"/>
    <property type="match status" value="1"/>
</dbReference>
<dbReference type="GO" id="GO:0016998">
    <property type="term" value="P:cell wall macromolecule catabolic process"/>
    <property type="evidence" value="ECO:0007669"/>
    <property type="project" value="InterPro"/>
</dbReference>